<evidence type="ECO:0000256" key="6">
    <source>
        <dbReference type="ARBA" id="ARBA00022490"/>
    </source>
</evidence>
<dbReference type="GO" id="GO:0008023">
    <property type="term" value="C:transcription elongation factor complex"/>
    <property type="evidence" value="ECO:0007669"/>
    <property type="project" value="TreeGrafter"/>
</dbReference>
<gene>
    <name evidence="10" type="primary">ELP4</name>
    <name evidence="10" type="ORF">GGI25_003072</name>
</gene>
<comment type="subcellular location">
    <subcellularLocation>
        <location evidence="2">Cytoplasm</location>
    </subcellularLocation>
    <subcellularLocation>
        <location evidence="1">Nucleus</location>
    </subcellularLocation>
</comment>
<dbReference type="OrthoDB" id="289162at2759"/>
<sequence>MSSFRKRTTATQAKLPPATKINPHSAQLLVSTGVPSLDDVLGGGLPVGGVLLIEEDRQTGYSGTLLSYFASQAVAARHKLCIVSADQDVDLAAHLVGWPGVSRNSSGTIDASKSKVADIAKSEDGASDEAMKIAWRYQNLPKVNSDDNDNKDRNSQQTTEVPFCDRFDLSLRVPPAVIEKAQVEILDSDKLARITTSDSKHGGDMYKCVLDKIATLIEGGYSSLNALPPDVERNILRIELRSLGSGFWRGDGSTSILQFLHALRGLLRYSYATCVVSFPAYLYEDMGTRLPLVRRVEHLCDAVIELESFEGGYASPPDIVARQMKEDADAKQEYHGFLHIHKLPRLNSMTASMGRLSLLNTGGGSANNLAFRLRRKKFSIETYHLPIEGGVTERRVPSAKEESKPQPRTASAIGRGCGSTPGRKDPLEF</sequence>
<dbReference type="PANTHER" id="PTHR12896:SF1">
    <property type="entry name" value="ELONGATOR COMPLEX PROTEIN 4"/>
    <property type="match status" value="1"/>
</dbReference>
<dbReference type="Proteomes" id="UP001151518">
    <property type="component" value="Unassembled WGS sequence"/>
</dbReference>
<keyword evidence="8" id="KW-0539">Nucleus</keyword>
<evidence type="ECO:0000256" key="3">
    <source>
        <dbReference type="ARBA" id="ARBA00005043"/>
    </source>
</evidence>
<keyword evidence="7" id="KW-0819">tRNA processing</keyword>
<name>A0A9W8G6P7_9FUNG</name>
<accession>A0A9W8G6P7</accession>
<dbReference type="SUPFAM" id="SSF52540">
    <property type="entry name" value="P-loop containing nucleoside triphosphate hydrolases"/>
    <property type="match status" value="1"/>
</dbReference>
<organism evidence="10 11">
    <name type="scientific">Coemansia spiralis</name>
    <dbReference type="NCBI Taxonomy" id="417178"/>
    <lineage>
        <taxon>Eukaryota</taxon>
        <taxon>Fungi</taxon>
        <taxon>Fungi incertae sedis</taxon>
        <taxon>Zoopagomycota</taxon>
        <taxon>Kickxellomycotina</taxon>
        <taxon>Kickxellomycetes</taxon>
        <taxon>Kickxellales</taxon>
        <taxon>Kickxellaceae</taxon>
        <taxon>Coemansia</taxon>
    </lineage>
</organism>
<dbReference type="Pfam" id="PF05625">
    <property type="entry name" value="PAXNEB"/>
    <property type="match status" value="1"/>
</dbReference>
<evidence type="ECO:0000256" key="9">
    <source>
        <dbReference type="SAM" id="MobiDB-lite"/>
    </source>
</evidence>
<feature type="region of interest" description="Disordered" evidence="9">
    <location>
        <begin position="391"/>
        <end position="429"/>
    </location>
</feature>
<evidence type="ECO:0000256" key="8">
    <source>
        <dbReference type="ARBA" id="ARBA00023242"/>
    </source>
</evidence>
<evidence type="ECO:0000256" key="7">
    <source>
        <dbReference type="ARBA" id="ARBA00022694"/>
    </source>
</evidence>
<dbReference type="EMBL" id="JANBTW010000031">
    <property type="protein sequence ID" value="KAJ2677552.1"/>
    <property type="molecule type" value="Genomic_DNA"/>
</dbReference>
<evidence type="ECO:0000256" key="1">
    <source>
        <dbReference type="ARBA" id="ARBA00004123"/>
    </source>
</evidence>
<feature type="compositionally biased region" description="Basic and acidic residues" evidence="9">
    <location>
        <begin position="391"/>
        <end position="405"/>
    </location>
</feature>
<dbReference type="PANTHER" id="PTHR12896">
    <property type="entry name" value="PAX6 NEIGHBOR PROTEIN PAXNEB"/>
    <property type="match status" value="1"/>
</dbReference>
<dbReference type="GO" id="GO:0002098">
    <property type="term" value="P:tRNA wobble uridine modification"/>
    <property type="evidence" value="ECO:0007669"/>
    <property type="project" value="InterPro"/>
</dbReference>
<protein>
    <recommendedName>
        <fullName evidence="5">Elongator complex protein 4</fullName>
    </recommendedName>
</protein>
<evidence type="ECO:0000256" key="4">
    <source>
        <dbReference type="ARBA" id="ARBA00007573"/>
    </source>
</evidence>
<dbReference type="InterPro" id="IPR027417">
    <property type="entry name" value="P-loop_NTPase"/>
</dbReference>
<evidence type="ECO:0000256" key="2">
    <source>
        <dbReference type="ARBA" id="ARBA00004496"/>
    </source>
</evidence>
<dbReference type="Gene3D" id="3.40.50.300">
    <property type="entry name" value="P-loop containing nucleotide triphosphate hydrolases"/>
    <property type="match status" value="1"/>
</dbReference>
<reference evidence="10" key="1">
    <citation type="submission" date="2022-07" db="EMBL/GenBank/DDBJ databases">
        <title>Phylogenomic reconstructions and comparative analyses of Kickxellomycotina fungi.</title>
        <authorList>
            <person name="Reynolds N.K."/>
            <person name="Stajich J.E."/>
            <person name="Barry K."/>
            <person name="Grigoriev I.V."/>
            <person name="Crous P."/>
            <person name="Smith M.E."/>
        </authorList>
    </citation>
    <scope>NUCLEOTIDE SEQUENCE</scope>
    <source>
        <strain evidence="10">NRRL 3115</strain>
    </source>
</reference>
<dbReference type="GO" id="GO:0005737">
    <property type="term" value="C:cytoplasm"/>
    <property type="evidence" value="ECO:0007669"/>
    <property type="project" value="UniProtKB-SubCell"/>
</dbReference>
<comment type="pathway">
    <text evidence="3">tRNA modification; 5-methoxycarbonylmethyl-2-thiouridine-tRNA biosynthesis.</text>
</comment>
<keyword evidence="6" id="KW-0963">Cytoplasm</keyword>
<evidence type="ECO:0000313" key="10">
    <source>
        <dbReference type="EMBL" id="KAJ2677552.1"/>
    </source>
</evidence>
<comment type="similarity">
    <text evidence="4">Belongs to the ELP4 family.</text>
</comment>
<evidence type="ECO:0000256" key="5">
    <source>
        <dbReference type="ARBA" id="ARBA00020265"/>
    </source>
</evidence>
<proteinExistence type="inferred from homology"/>
<comment type="caution">
    <text evidence="10">The sequence shown here is derived from an EMBL/GenBank/DDBJ whole genome shotgun (WGS) entry which is preliminary data.</text>
</comment>
<dbReference type="AlphaFoldDB" id="A0A9W8G6P7"/>
<dbReference type="InterPro" id="IPR008728">
    <property type="entry name" value="Elongator_complex_protein_4"/>
</dbReference>
<dbReference type="GO" id="GO:0033588">
    <property type="term" value="C:elongator holoenzyme complex"/>
    <property type="evidence" value="ECO:0007669"/>
    <property type="project" value="InterPro"/>
</dbReference>
<dbReference type="CDD" id="cd19494">
    <property type="entry name" value="Elp4"/>
    <property type="match status" value="1"/>
</dbReference>
<evidence type="ECO:0000313" key="11">
    <source>
        <dbReference type="Proteomes" id="UP001151518"/>
    </source>
</evidence>